<sequence>MITTSSSSTKTSTITTTSSSSTTAASSSSSKTSSSSSTSTTSANACRVTINSGYVQNGGFDSGFDSWSFALYQPSDPVTSAVISDNHQTSGCSALVFYPSGTSNRQAYIYQSITGLPVRASRTVMFYAGRLDSATKQDNEKVYVAWGDTVMGPSIVCGSSSYPCLTAYSNAGGDRQYRFTFTPTAASGTLSIGFTWDAGSNAAPVIIDGIILS</sequence>
<name>A0AAI9U296_9PEZI</name>
<evidence type="ECO:0000313" key="3">
    <source>
        <dbReference type="Proteomes" id="UP001239213"/>
    </source>
</evidence>
<evidence type="ECO:0000256" key="1">
    <source>
        <dbReference type="SAM" id="MobiDB-lite"/>
    </source>
</evidence>
<dbReference type="Gene3D" id="2.60.120.260">
    <property type="entry name" value="Galactose-binding domain-like"/>
    <property type="match status" value="1"/>
</dbReference>
<proteinExistence type="predicted"/>
<dbReference type="Proteomes" id="UP001239213">
    <property type="component" value="Unassembled WGS sequence"/>
</dbReference>
<evidence type="ECO:0000313" key="2">
    <source>
        <dbReference type="EMBL" id="KAK1448232.1"/>
    </source>
</evidence>
<feature type="region of interest" description="Disordered" evidence="1">
    <location>
        <begin position="1"/>
        <end position="40"/>
    </location>
</feature>
<accession>A0AAI9U296</accession>
<dbReference type="AlphaFoldDB" id="A0AAI9U296"/>
<reference evidence="2" key="1">
    <citation type="submission" date="2016-11" db="EMBL/GenBank/DDBJ databases">
        <title>The genome sequence of Colletotrichum cuscutae.</title>
        <authorList>
            <person name="Baroncelli R."/>
        </authorList>
    </citation>
    <scope>NUCLEOTIDE SEQUENCE</scope>
    <source>
        <strain evidence="2">IMI 304802</strain>
    </source>
</reference>
<organism evidence="2 3">
    <name type="scientific">Colletotrichum cuscutae</name>
    <dbReference type="NCBI Taxonomy" id="1209917"/>
    <lineage>
        <taxon>Eukaryota</taxon>
        <taxon>Fungi</taxon>
        <taxon>Dikarya</taxon>
        <taxon>Ascomycota</taxon>
        <taxon>Pezizomycotina</taxon>
        <taxon>Sordariomycetes</taxon>
        <taxon>Hypocreomycetidae</taxon>
        <taxon>Glomerellales</taxon>
        <taxon>Glomerellaceae</taxon>
        <taxon>Colletotrichum</taxon>
        <taxon>Colletotrichum acutatum species complex</taxon>
    </lineage>
</organism>
<keyword evidence="3" id="KW-1185">Reference proteome</keyword>
<gene>
    <name evidence="2" type="ORF">CCUS01_11815</name>
</gene>
<comment type="caution">
    <text evidence="2">The sequence shown here is derived from an EMBL/GenBank/DDBJ whole genome shotgun (WGS) entry which is preliminary data.</text>
</comment>
<dbReference type="EMBL" id="MPDP01000310">
    <property type="protein sequence ID" value="KAK1448232.1"/>
    <property type="molecule type" value="Genomic_DNA"/>
</dbReference>
<protein>
    <submittedName>
        <fullName evidence="2">Uncharacterized protein</fullName>
    </submittedName>
</protein>